<proteinExistence type="predicted"/>
<evidence type="ECO:0000313" key="1">
    <source>
        <dbReference type="EMBL" id="SED25467.1"/>
    </source>
</evidence>
<dbReference type="RefSeq" id="WP_093467986.1">
    <property type="nucleotide sequence ID" value="NZ_FNST01000002.1"/>
</dbReference>
<gene>
    <name evidence="1" type="ORF">SAMN04490356_7647</name>
</gene>
<name>A0A1H4Z6B4_STRMJ</name>
<reference evidence="2" key="1">
    <citation type="submission" date="2016-10" db="EMBL/GenBank/DDBJ databases">
        <authorList>
            <person name="Varghese N."/>
            <person name="Submissions S."/>
        </authorList>
    </citation>
    <scope>NUCLEOTIDE SEQUENCE [LARGE SCALE GENOMIC DNA]</scope>
    <source>
        <strain evidence="2">DSM 40318</strain>
    </source>
</reference>
<evidence type="ECO:0000313" key="2">
    <source>
        <dbReference type="Proteomes" id="UP000198609"/>
    </source>
</evidence>
<dbReference type="EMBL" id="FNST01000002">
    <property type="protein sequence ID" value="SED25467.1"/>
    <property type="molecule type" value="Genomic_DNA"/>
</dbReference>
<dbReference type="AlphaFoldDB" id="A0A1H4Z6B4"/>
<sequence length="330" mass="37777">MTHRLPLSFACGDYDRVRALQDGRVRPEGIDLTFLPLGVEETFYRQLRHREFDVSELSLSSYSMTLDQDDPPFVALPVFPSRFFRHQSIYVNLRSGIEKPADLVGKRVGTPEYQMTAGVWQRGILAEEYGVPVESVHYFTGGIEQPGRPEKLPLDLPSTVKITPIGPEQTLSRMLADGEIDAIYSASQPSCMGRDPHIRHLFEDFPAVERDYYARTGIFPIMHVVAVRRALVERHPWITRSLTKAFEESLRIAYDDLRYRSALKIMLPWLQEHVTATAEALGEGWWDYGLENNRTALETFARYQHEQHLVSRHRTAEELVLASASDTFVL</sequence>
<protein>
    <submittedName>
        <fullName evidence="1">4,5-dihydroxyphthalate decarboxylase</fullName>
    </submittedName>
</protein>
<dbReference type="SUPFAM" id="SSF53850">
    <property type="entry name" value="Periplasmic binding protein-like II"/>
    <property type="match status" value="1"/>
</dbReference>
<organism evidence="1 2">
    <name type="scientific">Streptomyces melanosporofaciens</name>
    <dbReference type="NCBI Taxonomy" id="67327"/>
    <lineage>
        <taxon>Bacteria</taxon>
        <taxon>Bacillati</taxon>
        <taxon>Actinomycetota</taxon>
        <taxon>Actinomycetes</taxon>
        <taxon>Kitasatosporales</taxon>
        <taxon>Streptomycetaceae</taxon>
        <taxon>Streptomyces</taxon>
        <taxon>Streptomyces violaceusniger group</taxon>
    </lineage>
</organism>
<dbReference type="Proteomes" id="UP000198609">
    <property type="component" value="Unassembled WGS sequence"/>
</dbReference>
<keyword evidence="2" id="KW-1185">Reference proteome</keyword>
<dbReference type="Gene3D" id="3.40.190.10">
    <property type="entry name" value="Periplasmic binding protein-like II"/>
    <property type="match status" value="1"/>
</dbReference>
<accession>A0A1H4Z6B4</accession>